<keyword evidence="16" id="KW-0406">Ion transport</keyword>
<keyword evidence="13" id="KW-1278">Translocase</keyword>
<dbReference type="PROSITE" id="PS50999">
    <property type="entry name" value="COX2_TM"/>
    <property type="match status" value="1"/>
</dbReference>
<dbReference type="Pfam" id="PF00507">
    <property type="entry name" value="Oxidored_q4"/>
    <property type="match status" value="1"/>
</dbReference>
<feature type="transmembrane region" description="Helical" evidence="22">
    <location>
        <begin position="248"/>
        <end position="265"/>
    </location>
</feature>
<dbReference type="InterPro" id="IPR024791">
    <property type="entry name" value="Cyt_c/ubiquinol_Oxase_su3"/>
</dbReference>
<feature type="transmembrane region" description="Helical" evidence="22">
    <location>
        <begin position="438"/>
        <end position="457"/>
    </location>
</feature>
<proteinExistence type="inferred from homology"/>
<reference evidence="25" key="1">
    <citation type="journal article" date="2021" name="Sci. Adv.">
        <title>The American lobster genome reveals insights on longevity, neural, and immune adaptations.</title>
        <authorList>
            <person name="Polinski J.M."/>
            <person name="Zimin A.V."/>
            <person name="Clark K.F."/>
            <person name="Kohn A.B."/>
            <person name="Sadowski N."/>
            <person name="Timp W."/>
            <person name="Ptitsyn A."/>
            <person name="Khanna P."/>
            <person name="Romanova D.Y."/>
            <person name="Williams P."/>
            <person name="Greenwood S.J."/>
            <person name="Moroz L.L."/>
            <person name="Walt D.R."/>
            <person name="Bodnar A.G."/>
        </authorList>
    </citation>
    <scope>NUCLEOTIDE SEQUENCE</scope>
    <source>
        <strain evidence="25">GMGI-L3</strain>
    </source>
</reference>
<keyword evidence="12" id="KW-0460">Magnesium</keyword>
<dbReference type="GO" id="GO:0004129">
    <property type="term" value="F:cytochrome-c oxidase activity"/>
    <property type="evidence" value="ECO:0007669"/>
    <property type="project" value="UniProtKB-EC"/>
</dbReference>
<evidence type="ECO:0000256" key="22">
    <source>
        <dbReference type="SAM" id="Phobius"/>
    </source>
</evidence>
<dbReference type="SUPFAM" id="SSF81336">
    <property type="entry name" value="F1F0 ATP synthase subunit A"/>
    <property type="match status" value="1"/>
</dbReference>
<dbReference type="Pfam" id="PF00119">
    <property type="entry name" value="ATP-synt_A"/>
    <property type="match status" value="1"/>
</dbReference>
<keyword evidence="21" id="KW-0496">Mitochondrion</keyword>
<evidence type="ECO:0000256" key="7">
    <source>
        <dbReference type="ARBA" id="ARBA00022448"/>
    </source>
</evidence>
<name>A0A8J5T3F6_HOMAM</name>
<protein>
    <recommendedName>
        <fullName evidence="6 21">Cytochrome c oxidase subunit 2</fullName>
    </recommendedName>
</protein>
<feature type="domain" description="Cytochrome oxidase subunit II transmembrane region profile" evidence="24">
    <location>
        <begin position="1"/>
        <end position="81"/>
    </location>
</feature>
<comment type="similarity">
    <text evidence="5">Belongs to the cytochrome c oxidase subunit 3 family.</text>
</comment>
<keyword evidence="21" id="KW-0999">Mitochondrion inner membrane</keyword>
<keyword evidence="18" id="KW-0066">ATP synthesis</keyword>
<keyword evidence="15 22" id="KW-1133">Transmembrane helix</keyword>
<comment type="cofactor">
    <cofactor evidence="21">
        <name>Cu cation</name>
        <dbReference type="ChEBI" id="CHEBI:23378"/>
    </cofactor>
    <text evidence="21">Binds a copper A center.</text>
</comment>
<evidence type="ECO:0000256" key="14">
    <source>
        <dbReference type="ARBA" id="ARBA00022982"/>
    </source>
</evidence>
<evidence type="ECO:0000256" key="4">
    <source>
        <dbReference type="ARBA" id="ARBA00008472"/>
    </source>
</evidence>
<evidence type="ECO:0000313" key="25">
    <source>
        <dbReference type="EMBL" id="KAG7172186.1"/>
    </source>
</evidence>
<comment type="function">
    <text evidence="21">Component of the cytochrome c oxidase, the last enzyme in the mitochondrial electron transport chain which drives oxidative phosphorylation. The respiratory chain contains 3 multisubunit complexes succinate dehydrogenase (complex II, CII), ubiquinol-cytochrome c oxidoreductase (cytochrome b-c1 complex, complex III, CIII) and cytochrome c oxidase (complex IV, CIV), that cooperate to transfer electrons derived from NADH and succinate to molecular oxygen, creating an electrochemical gradient over the inner membrane that drives transmembrane transport and the ATP synthase. Cytochrome c oxidase is the component of the respiratory chain that catalyzes the reduction of oxygen to water. Electrons originating from reduced cytochrome c in the intermembrane space (IMS) are transferred via the dinuclear copper A center (CU(A)) of subunit 2 and heme A of subunit 1 to the active site in subunit 1, a binuclear center (BNC) formed by heme A3 and copper B (CU(B)). The BNC reduces molecular oxygen to 2 water molecules using 4 electrons from cytochrome c in the IMS and 4 protons from the mitochondrial matrix.</text>
</comment>
<dbReference type="GO" id="GO:0045259">
    <property type="term" value="C:proton-transporting ATP synthase complex"/>
    <property type="evidence" value="ECO:0007669"/>
    <property type="project" value="UniProtKB-KW"/>
</dbReference>
<dbReference type="Pfam" id="PF00116">
    <property type="entry name" value="COX2"/>
    <property type="match status" value="1"/>
</dbReference>
<evidence type="ECO:0000256" key="17">
    <source>
        <dbReference type="ARBA" id="ARBA00023136"/>
    </source>
</evidence>
<dbReference type="Pfam" id="PF00510">
    <property type="entry name" value="COX3"/>
    <property type="match status" value="2"/>
</dbReference>
<evidence type="ECO:0000256" key="1">
    <source>
        <dbReference type="ARBA" id="ARBA00004141"/>
    </source>
</evidence>
<keyword evidence="21" id="KW-0186">Copper</keyword>
<evidence type="ECO:0000256" key="9">
    <source>
        <dbReference type="ARBA" id="ARBA00022660"/>
    </source>
</evidence>
<keyword evidence="14 21" id="KW-0249">Electron transport</keyword>
<dbReference type="Pfam" id="PF02790">
    <property type="entry name" value="COX2_TM"/>
    <property type="match status" value="1"/>
</dbReference>
<dbReference type="InterPro" id="IPR002429">
    <property type="entry name" value="CcO_II-like_C"/>
</dbReference>
<dbReference type="Gene3D" id="1.20.58.1610">
    <property type="entry name" value="NADH:ubiquinone/plastoquinone oxidoreductase, chain 3"/>
    <property type="match status" value="1"/>
</dbReference>
<feature type="domain" description="Heme-copper oxidase subunit III family profile" evidence="23">
    <location>
        <begin position="253"/>
        <end position="357"/>
    </location>
</feature>
<evidence type="ECO:0000259" key="23">
    <source>
        <dbReference type="PROSITE" id="PS50253"/>
    </source>
</evidence>
<comment type="subcellular location">
    <subcellularLocation>
        <location evidence="1">Membrane</location>
        <topology evidence="1">Multi-pass membrane protein</topology>
    </subcellularLocation>
    <subcellularLocation>
        <location evidence="21">Mitochondrion inner membrane</location>
        <topology evidence="21">Multi-pass membrane protein</topology>
    </subcellularLocation>
</comment>
<evidence type="ECO:0000256" key="12">
    <source>
        <dbReference type="ARBA" id="ARBA00022842"/>
    </source>
</evidence>
<keyword evidence="17 21" id="KW-0472">Membrane</keyword>
<evidence type="ECO:0000256" key="3">
    <source>
        <dbReference type="ARBA" id="ARBA00007866"/>
    </source>
</evidence>
<dbReference type="PANTHER" id="PTHR11403:SF7">
    <property type="entry name" value="CYTOCHROME C OXIDASE SUBUNIT 3"/>
    <property type="match status" value="1"/>
</dbReference>
<dbReference type="AlphaFoldDB" id="A0A8J5T3F6"/>
<dbReference type="InterPro" id="IPR008972">
    <property type="entry name" value="Cupredoxin"/>
</dbReference>
<evidence type="ECO:0000256" key="11">
    <source>
        <dbReference type="ARBA" id="ARBA00022781"/>
    </source>
</evidence>
<dbReference type="PROSITE" id="PS50253">
    <property type="entry name" value="COX3"/>
    <property type="match status" value="1"/>
</dbReference>
<comment type="similarity">
    <text evidence="2">Belongs to the ATPase A chain family.</text>
</comment>
<dbReference type="SUPFAM" id="SSF49503">
    <property type="entry name" value="Cupredoxins"/>
    <property type="match status" value="1"/>
</dbReference>
<evidence type="ECO:0000256" key="8">
    <source>
        <dbReference type="ARBA" id="ARBA00022547"/>
    </source>
</evidence>
<comment type="catalytic activity">
    <reaction evidence="20">
        <text>a ubiquinone + NADH + 5 H(+)(in) = a ubiquinol + NAD(+) + 4 H(+)(out)</text>
        <dbReference type="Rhea" id="RHEA:29091"/>
        <dbReference type="Rhea" id="RHEA-COMP:9565"/>
        <dbReference type="Rhea" id="RHEA-COMP:9566"/>
        <dbReference type="ChEBI" id="CHEBI:15378"/>
        <dbReference type="ChEBI" id="CHEBI:16389"/>
        <dbReference type="ChEBI" id="CHEBI:17976"/>
        <dbReference type="ChEBI" id="CHEBI:57540"/>
        <dbReference type="ChEBI" id="CHEBI:57945"/>
        <dbReference type="EC" id="7.1.1.2"/>
    </reaction>
</comment>
<dbReference type="CDD" id="cd00310">
    <property type="entry name" value="ATP-synt_Fo_a_6"/>
    <property type="match status" value="1"/>
</dbReference>
<dbReference type="SUPFAM" id="SSF81452">
    <property type="entry name" value="Cytochrome c oxidase subunit III-like"/>
    <property type="match status" value="1"/>
</dbReference>
<evidence type="ECO:0000256" key="5">
    <source>
        <dbReference type="ARBA" id="ARBA00010581"/>
    </source>
</evidence>
<dbReference type="EMBL" id="JAHLQT010011563">
    <property type="protein sequence ID" value="KAG7172186.1"/>
    <property type="molecule type" value="Genomic_DNA"/>
</dbReference>
<feature type="transmembrane region" description="Helical" evidence="22">
    <location>
        <begin position="144"/>
        <end position="165"/>
    </location>
</feature>
<keyword evidence="8" id="KW-0138">CF(0)</keyword>
<comment type="catalytic activity">
    <reaction evidence="19">
        <text>4 Fe(II)-[cytochrome c] + O2 + 8 H(+)(in) = 4 Fe(III)-[cytochrome c] + 2 H2O + 4 H(+)(out)</text>
        <dbReference type="Rhea" id="RHEA:11436"/>
        <dbReference type="Rhea" id="RHEA-COMP:10350"/>
        <dbReference type="Rhea" id="RHEA-COMP:14399"/>
        <dbReference type="ChEBI" id="CHEBI:15377"/>
        <dbReference type="ChEBI" id="CHEBI:15378"/>
        <dbReference type="ChEBI" id="CHEBI:15379"/>
        <dbReference type="ChEBI" id="CHEBI:29033"/>
        <dbReference type="ChEBI" id="CHEBI:29034"/>
        <dbReference type="EC" id="7.1.1.9"/>
    </reaction>
    <physiologicalReaction direction="left-to-right" evidence="19">
        <dbReference type="Rhea" id="RHEA:11437"/>
    </physiologicalReaction>
</comment>
<evidence type="ECO:0000259" key="24">
    <source>
        <dbReference type="PROSITE" id="PS50999"/>
    </source>
</evidence>
<dbReference type="InterPro" id="IPR023011">
    <property type="entry name" value="ATP_synth_F0_asu_AS"/>
</dbReference>
<accession>A0A8J5T3F6</accession>
<feature type="transmembrane region" description="Helical" evidence="22">
    <location>
        <begin position="120"/>
        <end position="138"/>
    </location>
</feature>
<evidence type="ECO:0000313" key="26">
    <source>
        <dbReference type="Proteomes" id="UP000747542"/>
    </source>
</evidence>
<evidence type="ECO:0000256" key="20">
    <source>
        <dbReference type="ARBA" id="ARBA00049551"/>
    </source>
</evidence>
<organism evidence="25 26">
    <name type="scientific">Homarus americanus</name>
    <name type="common">American lobster</name>
    <dbReference type="NCBI Taxonomy" id="6706"/>
    <lineage>
        <taxon>Eukaryota</taxon>
        <taxon>Metazoa</taxon>
        <taxon>Ecdysozoa</taxon>
        <taxon>Arthropoda</taxon>
        <taxon>Crustacea</taxon>
        <taxon>Multicrustacea</taxon>
        <taxon>Malacostraca</taxon>
        <taxon>Eumalacostraca</taxon>
        <taxon>Eucarida</taxon>
        <taxon>Decapoda</taxon>
        <taxon>Pleocyemata</taxon>
        <taxon>Astacidea</taxon>
        <taxon>Nephropoidea</taxon>
        <taxon>Nephropidae</taxon>
        <taxon>Homarus</taxon>
    </lineage>
</organism>
<dbReference type="InterPro" id="IPR035973">
    <property type="entry name" value="Cyt_c_oxidase_su3-like_sf"/>
</dbReference>
<dbReference type="InterPro" id="IPR035908">
    <property type="entry name" value="F0_ATP_A_sf"/>
</dbReference>
<evidence type="ECO:0000256" key="13">
    <source>
        <dbReference type="ARBA" id="ARBA00022967"/>
    </source>
</evidence>
<dbReference type="GO" id="GO:0015986">
    <property type="term" value="P:proton motive force-driven ATP synthesis"/>
    <property type="evidence" value="ECO:0007669"/>
    <property type="project" value="InterPro"/>
</dbReference>
<comment type="similarity">
    <text evidence="4">Belongs to the complex I subunit 3 family.</text>
</comment>
<dbReference type="PROSITE" id="PS00449">
    <property type="entry name" value="ATPASE_A"/>
    <property type="match status" value="1"/>
</dbReference>
<keyword evidence="11" id="KW-0375">Hydrogen ion transport</keyword>
<dbReference type="Gene3D" id="1.10.287.90">
    <property type="match status" value="1"/>
</dbReference>
<dbReference type="InterPro" id="IPR011759">
    <property type="entry name" value="Cyt_c_oxidase_su2_TM_dom"/>
</dbReference>
<keyword evidence="26" id="KW-1185">Reference proteome</keyword>
<evidence type="ECO:0000256" key="21">
    <source>
        <dbReference type="RuleBase" id="RU000457"/>
    </source>
</evidence>
<dbReference type="InterPro" id="IPR000298">
    <property type="entry name" value="Cyt_c_oxidase-like_su3"/>
</dbReference>
<dbReference type="Gene3D" id="1.20.120.80">
    <property type="entry name" value="Cytochrome c oxidase, subunit III, four-helix bundle"/>
    <property type="match status" value="2"/>
</dbReference>
<dbReference type="InterPro" id="IPR013833">
    <property type="entry name" value="Cyt_c_oxidase_su3_a-hlx"/>
</dbReference>
<feature type="transmembrane region" description="Helical" evidence="22">
    <location>
        <begin position="322"/>
        <end position="345"/>
    </location>
</feature>
<evidence type="ECO:0000256" key="16">
    <source>
        <dbReference type="ARBA" id="ARBA00023065"/>
    </source>
</evidence>
<evidence type="ECO:0000256" key="18">
    <source>
        <dbReference type="ARBA" id="ARBA00023310"/>
    </source>
</evidence>
<dbReference type="InterPro" id="IPR000568">
    <property type="entry name" value="ATP_synth_F0_asu"/>
</dbReference>
<keyword evidence="9 21" id="KW-0679">Respiratory chain</keyword>
<dbReference type="GO" id="GO:0005507">
    <property type="term" value="F:copper ion binding"/>
    <property type="evidence" value="ECO:0007669"/>
    <property type="project" value="InterPro"/>
</dbReference>
<evidence type="ECO:0000256" key="2">
    <source>
        <dbReference type="ARBA" id="ARBA00006810"/>
    </source>
</evidence>
<feature type="transmembrane region" description="Helical" evidence="22">
    <location>
        <begin position="202"/>
        <end position="227"/>
    </location>
</feature>
<dbReference type="InterPro" id="IPR036257">
    <property type="entry name" value="Cyt_c_oxidase_su2_TM_sf"/>
</dbReference>
<dbReference type="GO" id="GO:0008137">
    <property type="term" value="F:NADH dehydrogenase (ubiquinone) activity"/>
    <property type="evidence" value="ECO:0007669"/>
    <property type="project" value="UniProtKB-EC"/>
</dbReference>
<dbReference type="SUPFAM" id="SSF81464">
    <property type="entry name" value="Cytochrome c oxidase subunit II-like, transmembrane region"/>
    <property type="match status" value="1"/>
</dbReference>
<gene>
    <name evidence="25" type="primary">ND3-L4</name>
    <name evidence="25" type="ORF">Hamer_G009527</name>
</gene>
<sequence>MSASPLIEQLIFYHDHTMVVLILITTFVGYMIAAIFPNAFVNRFLLENQTIEMKLITLESLLKQLGTNDIEDFLQVEFDSYMTPSNELDLSGFRLLDVDNRTVLPINTQVRMLVTAADNLFIINQLIINFCWVTFYSLPLLSGSFTLSTIPQGTPGLLIPFIVLVETLRNIIRPGTLAVRLTANIIAGHLLLTLLGNMGPSLSLTLVSFLMLAHILLLILESAVAIIQSLAPAKIFSYYFNNNSMMTRCNTSVVLFFFFGAFFHGRLSSTIEIGICWPPVGIQPFNPFQIPLLNTTILLSSSSFRICRSFFYNCNSVYGSTFFVATGFHGLHVIIGTSFLTVCFYRLYKCHFSSDHHYVSTTFVIRSVVIILASILSKKLVTDREKNSPFECGFDPKGSARLPFPLRFFLIAVIFLIFDVEITLLLPLASIIHLTNIFSWALTGVLFLLILLFGLYYE</sequence>
<dbReference type="Gene3D" id="1.20.120.220">
    <property type="entry name" value="ATP synthase, F0 complex, subunit A"/>
    <property type="match status" value="1"/>
</dbReference>
<keyword evidence="7 21" id="KW-0813">Transport</keyword>
<feature type="transmembrane region" description="Helical" evidence="22">
    <location>
        <begin position="357"/>
        <end position="376"/>
    </location>
</feature>
<feature type="transmembrane region" description="Helical" evidence="22">
    <location>
        <begin position="406"/>
        <end position="426"/>
    </location>
</feature>
<dbReference type="PANTHER" id="PTHR11403">
    <property type="entry name" value="CYTOCHROME C OXIDASE SUBUNIT III"/>
    <property type="match status" value="1"/>
</dbReference>
<dbReference type="InterPro" id="IPR038430">
    <property type="entry name" value="NDAH_ubi_oxred_su3_sf"/>
</dbReference>
<feature type="transmembrane region" description="Helical" evidence="22">
    <location>
        <begin position="177"/>
        <end position="196"/>
    </location>
</feature>
<feature type="transmembrane region" description="Helical" evidence="22">
    <location>
        <begin position="20"/>
        <end position="41"/>
    </location>
</feature>
<evidence type="ECO:0000256" key="15">
    <source>
        <dbReference type="ARBA" id="ARBA00022989"/>
    </source>
</evidence>
<comment type="caution">
    <text evidence="25">The sequence shown here is derived from an EMBL/GenBank/DDBJ whole genome shotgun (WGS) entry which is preliminary data.</text>
</comment>
<evidence type="ECO:0000256" key="6">
    <source>
        <dbReference type="ARBA" id="ARBA00015946"/>
    </source>
</evidence>
<dbReference type="GO" id="GO:0006123">
    <property type="term" value="P:mitochondrial electron transport, cytochrome c to oxygen"/>
    <property type="evidence" value="ECO:0007669"/>
    <property type="project" value="TreeGrafter"/>
</dbReference>
<dbReference type="GO" id="GO:0005743">
    <property type="term" value="C:mitochondrial inner membrane"/>
    <property type="evidence" value="ECO:0007669"/>
    <property type="project" value="UniProtKB-SubCell"/>
</dbReference>
<dbReference type="InterPro" id="IPR000440">
    <property type="entry name" value="NADH_UbQ/plastoQ_OxRdtase_su3"/>
</dbReference>
<dbReference type="Proteomes" id="UP000747542">
    <property type="component" value="Unassembled WGS sequence"/>
</dbReference>
<evidence type="ECO:0000256" key="10">
    <source>
        <dbReference type="ARBA" id="ARBA00022692"/>
    </source>
</evidence>
<comment type="similarity">
    <text evidence="3 21">Belongs to the cytochrome c oxidase subunit 2 family.</text>
</comment>
<keyword evidence="21" id="KW-0479">Metal-binding</keyword>
<keyword evidence="10 21" id="KW-0812">Transmembrane</keyword>
<evidence type="ECO:0000256" key="19">
    <source>
        <dbReference type="ARBA" id="ARBA00049512"/>
    </source>
</evidence>
<dbReference type="PRINTS" id="PR00123">
    <property type="entry name" value="ATPASEA"/>
</dbReference>